<gene>
    <name evidence="7" type="ORF">OE88DRAFT_126556</name>
</gene>
<dbReference type="Pfam" id="PF02953">
    <property type="entry name" value="zf-Tim10_DDP"/>
    <property type="match status" value="1"/>
</dbReference>
<dbReference type="STRING" id="5364.A0A5C3NUF1"/>
<evidence type="ECO:0000256" key="1">
    <source>
        <dbReference type="ARBA" id="ARBA00006720"/>
    </source>
</evidence>
<comment type="similarity">
    <text evidence="1 5">Belongs to the small Tim family.</text>
</comment>
<keyword evidence="2 5" id="KW-0999">Mitochondrion inner membrane</keyword>
<evidence type="ECO:0000256" key="5">
    <source>
        <dbReference type="RuleBase" id="RU367043"/>
    </source>
</evidence>
<dbReference type="EMBL" id="ML213503">
    <property type="protein sequence ID" value="TFK57391.1"/>
    <property type="molecule type" value="Genomic_DNA"/>
</dbReference>
<keyword evidence="2 5" id="KW-0472">Membrane</keyword>
<dbReference type="AlphaFoldDB" id="A0A5C3NUF1"/>
<dbReference type="InterPro" id="IPR004217">
    <property type="entry name" value="Tim10-like"/>
</dbReference>
<sequence>MSQLDEKTQQKEMQTFLEGLRASSQLQQNIQDYTNRCWDKCMTGTPGSSLSSSEQRCIGSCVERFIDSSVFLVKKLEQDRLSLQGLSQ</sequence>
<comment type="domain">
    <text evidence="5">The twin CX3C motif contains 4 conserved Cys residues that form 2 disulfide bonds in the mitochondrial intermembrane space.</text>
</comment>
<evidence type="ECO:0000313" key="7">
    <source>
        <dbReference type="EMBL" id="TFK57391.1"/>
    </source>
</evidence>
<proteinExistence type="inferred from homology"/>
<dbReference type="GO" id="GO:0005743">
    <property type="term" value="C:mitochondrial inner membrane"/>
    <property type="evidence" value="ECO:0007669"/>
    <property type="project" value="UniProtKB-SubCell"/>
</dbReference>
<evidence type="ECO:0000256" key="3">
    <source>
        <dbReference type="ARBA" id="ARBA00022927"/>
    </source>
</evidence>
<evidence type="ECO:0000256" key="2">
    <source>
        <dbReference type="ARBA" id="ARBA00022792"/>
    </source>
</evidence>
<accession>A0A5C3NUF1</accession>
<dbReference type="SUPFAM" id="SSF144122">
    <property type="entry name" value="Tim10-like"/>
    <property type="match status" value="1"/>
</dbReference>
<keyword evidence="8" id="KW-1185">Reference proteome</keyword>
<keyword evidence="5" id="KW-0496">Mitochondrion</keyword>
<keyword evidence="5" id="KW-1015">Disulfide bond</keyword>
<reference evidence="7 8" key="1">
    <citation type="journal article" date="2019" name="Nat. Ecol. Evol.">
        <title>Megaphylogeny resolves global patterns of mushroom evolution.</title>
        <authorList>
            <person name="Varga T."/>
            <person name="Krizsan K."/>
            <person name="Foldi C."/>
            <person name="Dima B."/>
            <person name="Sanchez-Garcia M."/>
            <person name="Sanchez-Ramirez S."/>
            <person name="Szollosi G.J."/>
            <person name="Szarkandi J.G."/>
            <person name="Papp V."/>
            <person name="Albert L."/>
            <person name="Andreopoulos W."/>
            <person name="Angelini C."/>
            <person name="Antonin V."/>
            <person name="Barry K.W."/>
            <person name="Bougher N.L."/>
            <person name="Buchanan P."/>
            <person name="Buyck B."/>
            <person name="Bense V."/>
            <person name="Catcheside P."/>
            <person name="Chovatia M."/>
            <person name="Cooper J."/>
            <person name="Damon W."/>
            <person name="Desjardin D."/>
            <person name="Finy P."/>
            <person name="Geml J."/>
            <person name="Haridas S."/>
            <person name="Hughes K."/>
            <person name="Justo A."/>
            <person name="Karasinski D."/>
            <person name="Kautmanova I."/>
            <person name="Kiss B."/>
            <person name="Kocsube S."/>
            <person name="Kotiranta H."/>
            <person name="LaButti K.M."/>
            <person name="Lechner B.E."/>
            <person name="Liimatainen K."/>
            <person name="Lipzen A."/>
            <person name="Lukacs Z."/>
            <person name="Mihaltcheva S."/>
            <person name="Morgado L.N."/>
            <person name="Niskanen T."/>
            <person name="Noordeloos M.E."/>
            <person name="Ohm R.A."/>
            <person name="Ortiz-Santana B."/>
            <person name="Ovrebo C."/>
            <person name="Racz N."/>
            <person name="Riley R."/>
            <person name="Savchenko A."/>
            <person name="Shiryaev A."/>
            <person name="Soop K."/>
            <person name="Spirin V."/>
            <person name="Szebenyi C."/>
            <person name="Tomsovsky M."/>
            <person name="Tulloss R.E."/>
            <person name="Uehling J."/>
            <person name="Grigoriev I.V."/>
            <person name="Vagvolgyi C."/>
            <person name="Papp T."/>
            <person name="Martin F.M."/>
            <person name="Miettinen O."/>
            <person name="Hibbett D.S."/>
            <person name="Nagy L.G."/>
        </authorList>
    </citation>
    <scope>NUCLEOTIDE SEQUENCE [LARGE SCALE GENOMIC DNA]</scope>
    <source>
        <strain evidence="7 8">OMC1185</strain>
    </source>
</reference>
<name>A0A5C3NUF1_9AGAM</name>
<evidence type="ECO:0000313" key="8">
    <source>
        <dbReference type="Proteomes" id="UP000305948"/>
    </source>
</evidence>
<evidence type="ECO:0000256" key="4">
    <source>
        <dbReference type="ARBA" id="ARBA00023010"/>
    </source>
</evidence>
<keyword evidence="4 5" id="KW-0811">Translocation</keyword>
<keyword evidence="5" id="KW-0143">Chaperone</keyword>
<feature type="domain" description="Tim10-like" evidence="6">
    <location>
        <begin position="17"/>
        <end position="78"/>
    </location>
</feature>
<dbReference type="InterPro" id="IPR035427">
    <property type="entry name" value="Tim10-like_dom_sf"/>
</dbReference>
<dbReference type="OrthoDB" id="344165at2759"/>
<protein>
    <recommendedName>
        <fullName evidence="5">Mitochondrial import inner membrane translocase subunit</fullName>
    </recommendedName>
</protein>
<organism evidence="7 8">
    <name type="scientific">Heliocybe sulcata</name>
    <dbReference type="NCBI Taxonomy" id="5364"/>
    <lineage>
        <taxon>Eukaryota</taxon>
        <taxon>Fungi</taxon>
        <taxon>Dikarya</taxon>
        <taxon>Basidiomycota</taxon>
        <taxon>Agaricomycotina</taxon>
        <taxon>Agaricomycetes</taxon>
        <taxon>Gloeophyllales</taxon>
        <taxon>Gloeophyllaceae</taxon>
        <taxon>Heliocybe</taxon>
    </lineage>
</organism>
<comment type="subunit">
    <text evidence="5">Heterohexamer.</text>
</comment>
<dbReference type="Proteomes" id="UP000305948">
    <property type="component" value="Unassembled WGS sequence"/>
</dbReference>
<keyword evidence="5" id="KW-0813">Transport</keyword>
<evidence type="ECO:0000259" key="6">
    <source>
        <dbReference type="Pfam" id="PF02953"/>
    </source>
</evidence>
<dbReference type="GO" id="GO:0015031">
    <property type="term" value="P:protein transport"/>
    <property type="evidence" value="ECO:0007669"/>
    <property type="project" value="UniProtKB-KW"/>
</dbReference>
<comment type="subcellular location">
    <subcellularLocation>
        <location evidence="5">Mitochondrion inner membrane</location>
        <topology evidence="5">Peripheral membrane protein</topology>
        <orientation evidence="5">Intermembrane side</orientation>
    </subcellularLocation>
</comment>
<keyword evidence="3 5" id="KW-0653">Protein transport</keyword>
<comment type="function">
    <text evidence="5">Mitochondrial intermembrane chaperone that participates in the import and insertion of some multi-pass transmembrane proteins into the mitochondrial inner membrane. Also required for the transfer of beta-barrel precursors from the TOM complex to the sorting and assembly machinery (SAM complex) of the outer membrane. Acts as a chaperone-like protein that protects the hydrophobic precursors from aggregation and guide them through the mitochondrial intermembrane space.</text>
</comment>
<dbReference type="Gene3D" id="1.10.287.810">
    <property type="entry name" value="Mitochondrial import inner membrane translocase subunit tim13 like domains"/>
    <property type="match status" value="1"/>
</dbReference>